<dbReference type="SUPFAM" id="SSF56935">
    <property type="entry name" value="Porins"/>
    <property type="match status" value="1"/>
</dbReference>
<dbReference type="InterPro" id="IPR008969">
    <property type="entry name" value="CarboxyPept-like_regulatory"/>
</dbReference>
<organism evidence="6 7">
    <name type="scientific">Bacteroides ovatus</name>
    <dbReference type="NCBI Taxonomy" id="28116"/>
    <lineage>
        <taxon>Bacteria</taxon>
        <taxon>Pseudomonadati</taxon>
        <taxon>Bacteroidota</taxon>
        <taxon>Bacteroidia</taxon>
        <taxon>Bacteroidales</taxon>
        <taxon>Bacteroidaceae</taxon>
        <taxon>Bacteroides</taxon>
    </lineage>
</organism>
<dbReference type="InterPro" id="IPR023996">
    <property type="entry name" value="TonB-dep_OMP_SusC/RagA"/>
</dbReference>
<dbReference type="InterPro" id="IPR039426">
    <property type="entry name" value="TonB-dep_rcpt-like"/>
</dbReference>
<dbReference type="SUPFAM" id="SSF49464">
    <property type="entry name" value="Carboxypeptidase regulatory domain-like"/>
    <property type="match status" value="1"/>
</dbReference>
<dbReference type="PROSITE" id="PS52016">
    <property type="entry name" value="TONB_DEPENDENT_REC_3"/>
    <property type="match status" value="1"/>
</dbReference>
<dbReference type="InterPro" id="IPR012910">
    <property type="entry name" value="Plug_dom"/>
</dbReference>
<dbReference type="Proteomes" id="UP000183670">
    <property type="component" value="Unassembled WGS sequence"/>
</dbReference>
<evidence type="ECO:0000259" key="4">
    <source>
        <dbReference type="Pfam" id="PF00593"/>
    </source>
</evidence>
<proteinExistence type="inferred from homology"/>
<sequence>MKQRNISKGIYSLYVIMFMLMIPIGDLWAQDPLNISGKVVDVNNEPLIGATVQVKGKQTGTITNIEGRFSVNVQAKDILVISYMGYASQEMIASKANGATITLVEDGKTLEEVVVVGYATQKKVNLTGSVSTVNLAEQAESRPMTSLSTGLAGLSSGLYVNQGSARPNNDGATLLIRGQGTLNNSSPLIIIDGAEGNINEVNPQDVESVSVLKDASSSAIYGSRAANGVILITTKKGSEGKASISYNGYVSFQKPSNTIETVYNYADYMEYYNEAAYNVDPTAMPVYSERKIAEWRVHPNEPYLYPNTKWEDEVFSTGVSTNHNLSFSVGNQKLKAFGSVAYLNNPGIVENSAYERFTARLNVNAELKPWITMGMNISGLKSNAEMGSKYMSSLFSNISSPGIVYRHPDGRYGSAENPEENQQVQSPLYHLNMYQGDIEVNNLTSRFWANIKVFKGLNIEASYTYRRNNLQEEETPVYADRWSFQSNTITQMAAGRTFVRNKNWTNTHDVADVVARYQKTFFDKLDVGILAGASQEKDNVKWFEAKRYDLLADNLSVINGATGDSETSGAATDWVMRSYFGRINLSWADKYLFEGNIRRDGSSRFHKDHRWGTFPSFSLGWRMSEENFMNSIKWLDMLKLRLSWGALGNNAVDNYEYQSVYNKDNYVLGNSVVPGLAQIQLANALVSWETTYVTNIGLDFSLFGSKLDGTIEFFNKDTHDILIDLPAPLLVGNASIPTQNAARVRNRGMEMNLKWNHRIGKVNYFVGGNFTFIDNEVTRFKGEERSISGTNMIQEGYPINIQYVLAVDRILQTDEDMLFVEKMIKDAPVDPATGQRVNPFASYGTPKKGDFLYKDLNGDGVIDDNDKYAVGHGLAPRLTYGFSLGAEWNGFDFSCLFQGNAGLQVYWQDKFYMGYINYGDVINKEIAEGAWREGRTNATYPRLLTGLNTLNAQPSDFWVQNKSYLRLKNVQIGYKIPKKLLQKLDISQLRLYTSLENMLTFTSYKGIDPEISGTTYPTMKQITVGVNVVF</sequence>
<protein>
    <submittedName>
        <fullName evidence="6">TonB-linked outer membrane protein, SusC/RagA family</fullName>
    </submittedName>
</protein>
<dbReference type="FunFam" id="2.170.130.10:FF:000003">
    <property type="entry name" value="SusC/RagA family TonB-linked outer membrane protein"/>
    <property type="match status" value="1"/>
</dbReference>
<dbReference type="NCBIfam" id="TIGR04056">
    <property type="entry name" value="OMP_RagA_SusC"/>
    <property type="match status" value="1"/>
</dbReference>
<keyword evidence="1 3" id="KW-0812">Transmembrane</keyword>
<dbReference type="RefSeq" id="WP_074556605.1">
    <property type="nucleotide sequence ID" value="NZ_FMYE01000002.1"/>
</dbReference>
<evidence type="ECO:0000313" key="7">
    <source>
        <dbReference type="Proteomes" id="UP000183670"/>
    </source>
</evidence>
<dbReference type="Pfam" id="PF00593">
    <property type="entry name" value="TonB_dep_Rec_b-barrel"/>
    <property type="match status" value="1"/>
</dbReference>
<dbReference type="FunFam" id="2.60.40.1120:FF:000003">
    <property type="entry name" value="Outer membrane protein Omp121"/>
    <property type="match status" value="1"/>
</dbReference>
<feature type="domain" description="TonB-dependent receptor-like beta-barrel" evidence="4">
    <location>
        <begin position="454"/>
        <end position="992"/>
    </location>
</feature>
<evidence type="ECO:0000313" key="6">
    <source>
        <dbReference type="EMBL" id="SDB75535.1"/>
    </source>
</evidence>
<dbReference type="Gene3D" id="2.170.130.10">
    <property type="entry name" value="TonB-dependent receptor, plug domain"/>
    <property type="match status" value="1"/>
</dbReference>
<dbReference type="NCBIfam" id="TIGR04057">
    <property type="entry name" value="SusC_RagA_signa"/>
    <property type="match status" value="1"/>
</dbReference>
<keyword evidence="1" id="KW-0998">Cell outer membrane</keyword>
<keyword evidence="1" id="KW-1134">Transmembrane beta strand</keyword>
<evidence type="ECO:0000256" key="2">
    <source>
        <dbReference type="RuleBase" id="RU003357"/>
    </source>
</evidence>
<gene>
    <name evidence="6" type="ORF">SAMN05192581_1002159</name>
</gene>
<dbReference type="InterPro" id="IPR023997">
    <property type="entry name" value="TonB-dep_OMP_SusC/RagA_CS"/>
</dbReference>
<feature type="domain" description="TonB-dependent receptor plug" evidence="5">
    <location>
        <begin position="124"/>
        <end position="229"/>
    </location>
</feature>
<keyword evidence="2" id="KW-0798">TonB box</keyword>
<keyword evidence="1" id="KW-0813">Transport</keyword>
<dbReference type="Pfam" id="PF13715">
    <property type="entry name" value="CarbopepD_reg_2"/>
    <property type="match status" value="1"/>
</dbReference>
<dbReference type="InterPro" id="IPR000531">
    <property type="entry name" value="Beta-barrel_TonB"/>
</dbReference>
<dbReference type="EMBL" id="FMYE01000002">
    <property type="protein sequence ID" value="SDB75535.1"/>
    <property type="molecule type" value="Genomic_DNA"/>
</dbReference>
<dbReference type="InterPro" id="IPR037066">
    <property type="entry name" value="Plug_dom_sf"/>
</dbReference>
<feature type="transmembrane region" description="Helical" evidence="3">
    <location>
        <begin position="12"/>
        <end position="29"/>
    </location>
</feature>
<keyword evidence="3" id="KW-1133">Transmembrane helix</keyword>
<dbReference type="AlphaFoldDB" id="A0A1G6G104"/>
<name>A0A1G6G104_BACOV</name>
<dbReference type="Gene3D" id="2.60.40.1120">
    <property type="entry name" value="Carboxypeptidase-like, regulatory domain"/>
    <property type="match status" value="1"/>
</dbReference>
<dbReference type="GO" id="GO:0009279">
    <property type="term" value="C:cell outer membrane"/>
    <property type="evidence" value="ECO:0007669"/>
    <property type="project" value="UniProtKB-SubCell"/>
</dbReference>
<evidence type="ECO:0000259" key="5">
    <source>
        <dbReference type="Pfam" id="PF07715"/>
    </source>
</evidence>
<dbReference type="Pfam" id="PF07715">
    <property type="entry name" value="Plug"/>
    <property type="match status" value="1"/>
</dbReference>
<comment type="subcellular location">
    <subcellularLocation>
        <location evidence="1">Cell outer membrane</location>
        <topology evidence="1">Multi-pass membrane protein</topology>
    </subcellularLocation>
</comment>
<reference evidence="6 7" key="1">
    <citation type="submission" date="2016-10" db="EMBL/GenBank/DDBJ databases">
        <authorList>
            <person name="de Groot N.N."/>
        </authorList>
    </citation>
    <scope>NUCLEOTIDE SEQUENCE [LARGE SCALE GENOMIC DNA]</scope>
    <source>
        <strain evidence="6 7">NLAE-zl-C500</strain>
    </source>
</reference>
<comment type="similarity">
    <text evidence="1 2">Belongs to the TonB-dependent receptor family.</text>
</comment>
<evidence type="ECO:0000256" key="3">
    <source>
        <dbReference type="SAM" id="Phobius"/>
    </source>
</evidence>
<keyword evidence="1 2" id="KW-0472">Membrane</keyword>
<evidence type="ECO:0000256" key="1">
    <source>
        <dbReference type="PROSITE-ProRule" id="PRU01360"/>
    </source>
</evidence>
<accession>A0A1G6G104</accession>